<dbReference type="Proteomes" id="UP000305202">
    <property type="component" value="Unassembled WGS sequence"/>
</dbReference>
<evidence type="ECO:0000313" key="9">
    <source>
        <dbReference type="EMBL" id="TKI05077.1"/>
    </source>
</evidence>
<keyword evidence="10" id="KW-1185">Reference proteome</keyword>
<reference evidence="9 10" key="1">
    <citation type="submission" date="2019-04" db="EMBL/GenBank/DDBJ databases">
        <authorList>
            <person name="Li M."/>
            <person name="Gao C."/>
        </authorList>
    </citation>
    <scope>NUCLEOTIDE SEQUENCE [LARGE SCALE GENOMIC DNA]</scope>
    <source>
        <strain evidence="9 10">BGMRC 2031</strain>
    </source>
</reference>
<gene>
    <name evidence="9" type="ORF">FCN80_15325</name>
</gene>
<dbReference type="NCBIfam" id="TIGR01404">
    <property type="entry name" value="FlhB_rel_III"/>
    <property type="match status" value="1"/>
</dbReference>
<accession>A0ABY2SLB7</accession>
<keyword evidence="4 8" id="KW-0812">Transmembrane</keyword>
<keyword evidence="6" id="KW-0843">Virulence</keyword>
<feature type="transmembrane region" description="Helical" evidence="8">
    <location>
        <begin position="68"/>
        <end position="90"/>
    </location>
</feature>
<evidence type="ECO:0000256" key="8">
    <source>
        <dbReference type="SAM" id="Phobius"/>
    </source>
</evidence>
<feature type="transmembrane region" description="Helical" evidence="8">
    <location>
        <begin position="134"/>
        <end position="152"/>
    </location>
</feature>
<dbReference type="PANTHER" id="PTHR30531:SF14">
    <property type="entry name" value="SURFACE PRESENTATION OF ANTIGENS PROTEIN SPAS"/>
    <property type="match status" value="1"/>
</dbReference>
<protein>
    <submittedName>
        <fullName evidence="9">EscU/YscU/HrcU family type III secretion system export apparatus switch protein</fullName>
    </submittedName>
</protein>
<comment type="caution">
    <text evidence="9">The sequence shown here is derived from an EMBL/GenBank/DDBJ whole genome shotgun (WGS) entry which is preliminary data.</text>
</comment>
<keyword evidence="5 8" id="KW-1133">Transmembrane helix</keyword>
<comment type="subcellular location">
    <subcellularLocation>
        <location evidence="1">Cell membrane</location>
        <topology evidence="1">Multi-pass membrane protein</topology>
    </subcellularLocation>
</comment>
<dbReference type="EMBL" id="SZPQ01000022">
    <property type="protein sequence ID" value="TKI05077.1"/>
    <property type="molecule type" value="Genomic_DNA"/>
</dbReference>
<dbReference type="Gene3D" id="3.40.1690.10">
    <property type="entry name" value="secretion proteins EscU"/>
    <property type="match status" value="1"/>
</dbReference>
<dbReference type="InterPro" id="IPR006307">
    <property type="entry name" value="BsaZ-like"/>
</dbReference>
<evidence type="ECO:0000256" key="3">
    <source>
        <dbReference type="ARBA" id="ARBA00022475"/>
    </source>
</evidence>
<feature type="transmembrane region" description="Helical" evidence="8">
    <location>
        <begin position="28"/>
        <end position="48"/>
    </location>
</feature>
<dbReference type="NCBIfam" id="NF006017">
    <property type="entry name" value="PRK08156.1"/>
    <property type="match status" value="1"/>
</dbReference>
<evidence type="ECO:0000256" key="7">
    <source>
        <dbReference type="ARBA" id="ARBA00023136"/>
    </source>
</evidence>
<sequence>MANKTEKPTPKRLRDASQKGQTFKCRDVIIACMLLCGILWLITMGSLSELMTLYRNLIANHFEVEIKAFGNAIVLLALKLIIPILLICILTSALPTLLQTGFLLATKALKLNFNALNPTKGIKKLFSIRTIKDMIKSFLYLGCFAAAIIITWRNNKVLLFSQIHGDAAGIVQIWRELLLSLVLTCLACLILVAVLDAIADYFLHIKELKMDKQEVKREMKELDGNPEIKWRRRQLHMEILSEQTKSDIRSSQFIIANPTHIAIGIYFSPEVVPAPFISVLETNQRALAVRKYAEEVGVPVVRDIALARKIYKSHRLYSFIRLEELDEVLRLLTWLKEVENAWRHEENPSSDQTEERP</sequence>
<dbReference type="SUPFAM" id="SSF160544">
    <property type="entry name" value="EscU C-terminal domain-like"/>
    <property type="match status" value="1"/>
</dbReference>
<evidence type="ECO:0000256" key="2">
    <source>
        <dbReference type="ARBA" id="ARBA00010690"/>
    </source>
</evidence>
<comment type="similarity">
    <text evidence="2">Belongs to the type III secretion exporter family.</text>
</comment>
<dbReference type="InterPro" id="IPR006135">
    <property type="entry name" value="T3SS_substrate_exporter"/>
</dbReference>
<feature type="transmembrane region" description="Helical" evidence="8">
    <location>
        <begin position="177"/>
        <end position="203"/>
    </location>
</feature>
<evidence type="ECO:0000256" key="4">
    <source>
        <dbReference type="ARBA" id="ARBA00022692"/>
    </source>
</evidence>
<evidence type="ECO:0000256" key="6">
    <source>
        <dbReference type="ARBA" id="ARBA00023026"/>
    </source>
</evidence>
<keyword evidence="3" id="KW-1003">Cell membrane</keyword>
<dbReference type="InterPro" id="IPR029025">
    <property type="entry name" value="T3SS_substrate_exporter_C"/>
</dbReference>
<dbReference type="PANTHER" id="PTHR30531">
    <property type="entry name" value="FLAGELLAR BIOSYNTHETIC PROTEIN FLHB"/>
    <property type="match status" value="1"/>
</dbReference>
<dbReference type="Gene3D" id="6.10.250.2080">
    <property type="match status" value="1"/>
</dbReference>
<keyword evidence="7 8" id="KW-0472">Membrane</keyword>
<organism evidence="9 10">
    <name type="scientific">Martelella alba</name>
    <dbReference type="NCBI Taxonomy" id="2590451"/>
    <lineage>
        <taxon>Bacteria</taxon>
        <taxon>Pseudomonadati</taxon>
        <taxon>Pseudomonadota</taxon>
        <taxon>Alphaproteobacteria</taxon>
        <taxon>Hyphomicrobiales</taxon>
        <taxon>Aurantimonadaceae</taxon>
        <taxon>Martelella</taxon>
    </lineage>
</organism>
<dbReference type="RefSeq" id="WP_136991043.1">
    <property type="nucleotide sequence ID" value="NZ_SZPQ01000022.1"/>
</dbReference>
<dbReference type="PRINTS" id="PR00950">
    <property type="entry name" value="TYPE3IMSPROT"/>
</dbReference>
<dbReference type="Pfam" id="PF01312">
    <property type="entry name" value="Bac_export_2"/>
    <property type="match status" value="1"/>
</dbReference>
<evidence type="ECO:0000256" key="1">
    <source>
        <dbReference type="ARBA" id="ARBA00004651"/>
    </source>
</evidence>
<proteinExistence type="inferred from homology"/>
<evidence type="ECO:0000256" key="5">
    <source>
        <dbReference type="ARBA" id="ARBA00022989"/>
    </source>
</evidence>
<name>A0ABY2SLB7_9HYPH</name>
<evidence type="ECO:0000313" key="10">
    <source>
        <dbReference type="Proteomes" id="UP000305202"/>
    </source>
</evidence>